<feature type="region of interest" description="Disordered" evidence="1">
    <location>
        <begin position="1"/>
        <end position="43"/>
    </location>
</feature>
<gene>
    <name evidence="2" type="ORF">FHS37_006469</name>
</gene>
<dbReference type="AlphaFoldDB" id="A0A7W7PW13"/>
<evidence type="ECO:0000256" key="1">
    <source>
        <dbReference type="SAM" id="MobiDB-lite"/>
    </source>
</evidence>
<dbReference type="EMBL" id="JACHJI010000016">
    <property type="protein sequence ID" value="MBB4902372.1"/>
    <property type="molecule type" value="Genomic_DNA"/>
</dbReference>
<reference evidence="2 3" key="1">
    <citation type="submission" date="2020-08" db="EMBL/GenBank/DDBJ databases">
        <title>Genomic Encyclopedia of Type Strains, Phase III (KMG-III): the genomes of soil and plant-associated and newly described type strains.</title>
        <authorList>
            <person name="Whitman W."/>
        </authorList>
    </citation>
    <scope>NUCLEOTIDE SEQUENCE [LARGE SCALE GENOMIC DNA]</scope>
    <source>
        <strain evidence="2 3">CECT 3273</strain>
    </source>
</reference>
<sequence length="43" mass="4324">MDVVPSLPADARATKAAEPGDGPFDDSAEDAQAGAVRAGLARR</sequence>
<evidence type="ECO:0000313" key="3">
    <source>
        <dbReference type="Proteomes" id="UP000579523"/>
    </source>
</evidence>
<name>A0A7W7PW13_9ACTN</name>
<evidence type="ECO:0000313" key="2">
    <source>
        <dbReference type="EMBL" id="MBB4902372.1"/>
    </source>
</evidence>
<comment type="caution">
    <text evidence="2">The sequence shown here is derived from an EMBL/GenBank/DDBJ whole genome shotgun (WGS) entry which is preliminary data.</text>
</comment>
<dbReference type="Proteomes" id="UP000579523">
    <property type="component" value="Unassembled WGS sequence"/>
</dbReference>
<proteinExistence type="predicted"/>
<organism evidence="2 3">
    <name type="scientific">Streptomyces griseomycini</name>
    <dbReference type="NCBI Taxonomy" id="66895"/>
    <lineage>
        <taxon>Bacteria</taxon>
        <taxon>Bacillati</taxon>
        <taxon>Actinomycetota</taxon>
        <taxon>Actinomycetes</taxon>
        <taxon>Kitasatosporales</taxon>
        <taxon>Streptomycetaceae</taxon>
        <taxon>Streptomyces</taxon>
    </lineage>
</organism>
<keyword evidence="3" id="KW-1185">Reference proteome</keyword>
<protein>
    <submittedName>
        <fullName evidence="2">Uncharacterized protein</fullName>
    </submittedName>
</protein>
<accession>A0A7W7PW13</accession>